<protein>
    <recommendedName>
        <fullName evidence="1">Reverse transcriptase Ty1/copia-type domain-containing protein</fullName>
    </recommendedName>
</protein>
<dbReference type="InterPro" id="IPR043502">
    <property type="entry name" value="DNA/RNA_pol_sf"/>
</dbReference>
<sequence>MDVKIAFLNGDLEEEIYMDQPQGFIQPGLENKVCKLIKSLYGLKQTPKQWHEKFDKCMILNNFRINENDKCIYYKTIGFAYVIICLYVDDLLIFGTDMDIIENTKGLL</sequence>
<dbReference type="InterPro" id="IPR013103">
    <property type="entry name" value="RVT_2"/>
</dbReference>
<dbReference type="Proteomes" id="UP001630127">
    <property type="component" value="Unassembled WGS sequence"/>
</dbReference>
<dbReference type="SUPFAM" id="SSF56672">
    <property type="entry name" value="DNA/RNA polymerases"/>
    <property type="match status" value="1"/>
</dbReference>
<evidence type="ECO:0000259" key="1">
    <source>
        <dbReference type="Pfam" id="PF07727"/>
    </source>
</evidence>
<dbReference type="Pfam" id="PF07727">
    <property type="entry name" value="RVT_2"/>
    <property type="match status" value="1"/>
</dbReference>
<organism evidence="2 3">
    <name type="scientific">Cinchona calisaya</name>
    <dbReference type="NCBI Taxonomy" id="153742"/>
    <lineage>
        <taxon>Eukaryota</taxon>
        <taxon>Viridiplantae</taxon>
        <taxon>Streptophyta</taxon>
        <taxon>Embryophyta</taxon>
        <taxon>Tracheophyta</taxon>
        <taxon>Spermatophyta</taxon>
        <taxon>Magnoliopsida</taxon>
        <taxon>eudicotyledons</taxon>
        <taxon>Gunneridae</taxon>
        <taxon>Pentapetalae</taxon>
        <taxon>asterids</taxon>
        <taxon>lamiids</taxon>
        <taxon>Gentianales</taxon>
        <taxon>Rubiaceae</taxon>
        <taxon>Cinchonoideae</taxon>
        <taxon>Cinchoneae</taxon>
        <taxon>Cinchona</taxon>
    </lineage>
</organism>
<keyword evidence="3" id="KW-1185">Reference proteome</keyword>
<evidence type="ECO:0000313" key="2">
    <source>
        <dbReference type="EMBL" id="KAL3537809.1"/>
    </source>
</evidence>
<accession>A0ABD3B2S6</accession>
<comment type="caution">
    <text evidence="2">The sequence shown here is derived from an EMBL/GenBank/DDBJ whole genome shotgun (WGS) entry which is preliminary data.</text>
</comment>
<dbReference type="AlphaFoldDB" id="A0ABD3B2S6"/>
<dbReference type="EMBL" id="JBJUIK010000001">
    <property type="protein sequence ID" value="KAL3537809.1"/>
    <property type="molecule type" value="Genomic_DNA"/>
</dbReference>
<name>A0ABD3B2S6_9GENT</name>
<reference evidence="2 3" key="1">
    <citation type="submission" date="2024-11" db="EMBL/GenBank/DDBJ databases">
        <title>A near-complete genome assembly of Cinchona calisaya.</title>
        <authorList>
            <person name="Lian D.C."/>
            <person name="Zhao X.W."/>
            <person name="Wei L."/>
        </authorList>
    </citation>
    <scope>NUCLEOTIDE SEQUENCE [LARGE SCALE GENOMIC DNA]</scope>
    <source>
        <tissue evidence="2">Nenye</tissue>
    </source>
</reference>
<evidence type="ECO:0000313" key="3">
    <source>
        <dbReference type="Proteomes" id="UP001630127"/>
    </source>
</evidence>
<gene>
    <name evidence="2" type="ORF">ACH5RR_001175</name>
</gene>
<feature type="domain" description="Reverse transcriptase Ty1/copia-type" evidence="1">
    <location>
        <begin position="1"/>
        <end position="105"/>
    </location>
</feature>
<proteinExistence type="predicted"/>